<gene>
    <name evidence="1" type="ORF">HID58_066568</name>
</gene>
<accession>A0ABQ7ZGB6</accession>
<organism evidence="1 2">
    <name type="scientific">Brassica napus</name>
    <name type="common">Rape</name>
    <dbReference type="NCBI Taxonomy" id="3708"/>
    <lineage>
        <taxon>Eukaryota</taxon>
        <taxon>Viridiplantae</taxon>
        <taxon>Streptophyta</taxon>
        <taxon>Embryophyta</taxon>
        <taxon>Tracheophyta</taxon>
        <taxon>Spermatophyta</taxon>
        <taxon>Magnoliopsida</taxon>
        <taxon>eudicotyledons</taxon>
        <taxon>Gunneridae</taxon>
        <taxon>Pentapetalae</taxon>
        <taxon>rosids</taxon>
        <taxon>malvids</taxon>
        <taxon>Brassicales</taxon>
        <taxon>Brassicaceae</taxon>
        <taxon>Brassiceae</taxon>
        <taxon>Brassica</taxon>
    </lineage>
</organism>
<evidence type="ECO:0000313" key="1">
    <source>
        <dbReference type="EMBL" id="KAH0879174.1"/>
    </source>
</evidence>
<protein>
    <submittedName>
        <fullName evidence="1">Uncharacterized protein</fullName>
    </submittedName>
</protein>
<evidence type="ECO:0000313" key="2">
    <source>
        <dbReference type="Proteomes" id="UP000824890"/>
    </source>
</evidence>
<reference evidence="1 2" key="1">
    <citation type="submission" date="2021-05" db="EMBL/GenBank/DDBJ databases">
        <title>Genome Assembly of Synthetic Allotetraploid Brassica napus Reveals Homoeologous Exchanges between Subgenomes.</title>
        <authorList>
            <person name="Davis J.T."/>
        </authorList>
    </citation>
    <scope>NUCLEOTIDE SEQUENCE [LARGE SCALE GENOMIC DNA]</scope>
    <source>
        <strain evidence="2">cv. Da-Ae</strain>
        <tissue evidence="1">Seedling</tissue>
    </source>
</reference>
<keyword evidence="2" id="KW-1185">Reference proteome</keyword>
<dbReference type="Proteomes" id="UP000824890">
    <property type="component" value="Unassembled WGS sequence"/>
</dbReference>
<comment type="caution">
    <text evidence="1">The sequence shown here is derived from an EMBL/GenBank/DDBJ whole genome shotgun (WGS) entry which is preliminary data.</text>
</comment>
<name>A0ABQ7ZGB6_BRANA</name>
<dbReference type="EMBL" id="JAGKQM010000015">
    <property type="protein sequence ID" value="KAH0879174.1"/>
    <property type="molecule type" value="Genomic_DNA"/>
</dbReference>
<proteinExistence type="predicted"/>
<feature type="non-terminal residue" evidence="1">
    <location>
        <position position="192"/>
    </location>
</feature>
<sequence>MDFQGWDPGDQRVTRSNWRFSSDNRWADSHYYDGYNGGWKQKEGRAQTDLCDLQGNLRGIGKSILAKRGESERSPISNQSRELSSHILQSRDLSDFGVYNKPSEDQGWGKTKRGRWYKSNCRLFTVSWDNGLSWNYGTRRCGVALNMYAGNVYLSFVTRKGHIENSTCKGEYEVVVKFYWTSYIWIMVIMKK</sequence>